<gene>
    <name evidence="1" type="ORF">MNBD_UNCLBAC01-1317</name>
</gene>
<sequence length="182" mass="21150">MNGFLKVFLIIAVFLTHPAVLSAITEHLVDITETPVTYGQSNSCINKTFGVTFICNPEWEIKTHNNSIIVTISNSPDVTFIIEKLPSRLGFLSQLNKYILEKMHRYAKGFDTEHLRMANRETLKVKAFAKNNTEIRLSEYYLIDHLNLYRLRFAVPKKNWAEYKFMIKRITDSFDFSHEGVL</sequence>
<evidence type="ECO:0000313" key="1">
    <source>
        <dbReference type="EMBL" id="VAX36813.1"/>
    </source>
</evidence>
<dbReference type="EMBL" id="UOGJ01000110">
    <property type="protein sequence ID" value="VAX36813.1"/>
    <property type="molecule type" value="Genomic_DNA"/>
</dbReference>
<accession>A0A3B1DJ74</accession>
<protein>
    <submittedName>
        <fullName evidence="1">Uncharacterized protein</fullName>
    </submittedName>
</protein>
<proteinExistence type="predicted"/>
<reference evidence="1" key="1">
    <citation type="submission" date="2018-06" db="EMBL/GenBank/DDBJ databases">
        <authorList>
            <person name="Zhirakovskaya E."/>
        </authorList>
    </citation>
    <scope>NUCLEOTIDE SEQUENCE</scope>
</reference>
<dbReference type="AlphaFoldDB" id="A0A3B1DJ74"/>
<name>A0A3B1DJ74_9ZZZZ</name>
<organism evidence="1">
    <name type="scientific">hydrothermal vent metagenome</name>
    <dbReference type="NCBI Taxonomy" id="652676"/>
    <lineage>
        <taxon>unclassified sequences</taxon>
        <taxon>metagenomes</taxon>
        <taxon>ecological metagenomes</taxon>
    </lineage>
</organism>